<feature type="region of interest" description="Disordered" evidence="1">
    <location>
        <begin position="64"/>
        <end position="86"/>
    </location>
</feature>
<evidence type="ECO:0000313" key="3">
    <source>
        <dbReference type="Proteomes" id="UP001218218"/>
    </source>
</evidence>
<comment type="caution">
    <text evidence="2">The sequence shown here is derived from an EMBL/GenBank/DDBJ whole genome shotgun (WGS) entry which is preliminary data.</text>
</comment>
<protein>
    <submittedName>
        <fullName evidence="2">Uncharacterized protein</fullName>
    </submittedName>
</protein>
<keyword evidence="3" id="KW-1185">Reference proteome</keyword>
<sequence length="370" mass="39680">MASICSGPEAQETAQGVSQEEGAVRHTADALQVGSRSKGPALFSSLAQTLRPSRYHFLRDSLETGRTQRIQPSACSGPPSSPIRSSPVAQTLRHVENDSVGCLANSKSALLDGPTLGNPRRSAAQRGQRQRELAKQIQGLLQTKSPDNVRSRAQTLRRRVEEAERRLEFDGVCDPTEALNQVLDKEFEINNPRRENSLLGCEEPIAGWRRAASRSSVVKTRVTASIPLLARKPSRVPHGSTCEYQGPGPANTVPDRPAGFKPVRVTRGDHITTLAQIKCGPDVSGFGATRHGVQSVSNHRSNTRGASNRLIGIGRHWLIAAASAGHCDASGIHGVRDLPSPLASTGIHADQASGFHRVPADFNGIWVTGP</sequence>
<dbReference type="EMBL" id="JARIHO010000077">
    <property type="protein sequence ID" value="KAJ7310811.1"/>
    <property type="molecule type" value="Genomic_DNA"/>
</dbReference>
<gene>
    <name evidence="2" type="ORF">DFH08DRAFT_822909</name>
</gene>
<feature type="region of interest" description="Disordered" evidence="1">
    <location>
        <begin position="237"/>
        <end position="257"/>
    </location>
</feature>
<evidence type="ECO:0000313" key="2">
    <source>
        <dbReference type="EMBL" id="KAJ7310811.1"/>
    </source>
</evidence>
<evidence type="ECO:0000256" key="1">
    <source>
        <dbReference type="SAM" id="MobiDB-lite"/>
    </source>
</evidence>
<feature type="region of interest" description="Disordered" evidence="1">
    <location>
        <begin position="1"/>
        <end position="36"/>
    </location>
</feature>
<accession>A0AAD6Z861</accession>
<dbReference type="Proteomes" id="UP001218218">
    <property type="component" value="Unassembled WGS sequence"/>
</dbReference>
<feature type="compositionally biased region" description="Low complexity" evidence="1">
    <location>
        <begin position="76"/>
        <end position="86"/>
    </location>
</feature>
<reference evidence="2" key="1">
    <citation type="submission" date="2023-03" db="EMBL/GenBank/DDBJ databases">
        <title>Massive genome expansion in bonnet fungi (Mycena s.s.) driven by repeated elements and novel gene families across ecological guilds.</title>
        <authorList>
            <consortium name="Lawrence Berkeley National Laboratory"/>
            <person name="Harder C.B."/>
            <person name="Miyauchi S."/>
            <person name="Viragh M."/>
            <person name="Kuo A."/>
            <person name="Thoen E."/>
            <person name="Andreopoulos B."/>
            <person name="Lu D."/>
            <person name="Skrede I."/>
            <person name="Drula E."/>
            <person name="Henrissat B."/>
            <person name="Morin E."/>
            <person name="Kohler A."/>
            <person name="Barry K."/>
            <person name="LaButti K."/>
            <person name="Morin E."/>
            <person name="Salamov A."/>
            <person name="Lipzen A."/>
            <person name="Mereny Z."/>
            <person name="Hegedus B."/>
            <person name="Baldrian P."/>
            <person name="Stursova M."/>
            <person name="Weitz H."/>
            <person name="Taylor A."/>
            <person name="Grigoriev I.V."/>
            <person name="Nagy L.G."/>
            <person name="Martin F."/>
            <person name="Kauserud H."/>
        </authorList>
    </citation>
    <scope>NUCLEOTIDE SEQUENCE</scope>
    <source>
        <strain evidence="2">CBHHK002</strain>
    </source>
</reference>
<proteinExistence type="predicted"/>
<feature type="compositionally biased region" description="Polar residues" evidence="1">
    <location>
        <begin position="64"/>
        <end position="74"/>
    </location>
</feature>
<organism evidence="2 3">
    <name type="scientific">Mycena albidolilacea</name>
    <dbReference type="NCBI Taxonomy" id="1033008"/>
    <lineage>
        <taxon>Eukaryota</taxon>
        <taxon>Fungi</taxon>
        <taxon>Dikarya</taxon>
        <taxon>Basidiomycota</taxon>
        <taxon>Agaricomycotina</taxon>
        <taxon>Agaricomycetes</taxon>
        <taxon>Agaricomycetidae</taxon>
        <taxon>Agaricales</taxon>
        <taxon>Marasmiineae</taxon>
        <taxon>Mycenaceae</taxon>
        <taxon>Mycena</taxon>
    </lineage>
</organism>
<dbReference type="AlphaFoldDB" id="A0AAD6Z861"/>
<name>A0AAD6Z861_9AGAR</name>